<accession>A0A1A8NVS2</accession>
<proteinExistence type="predicted"/>
<organism evidence="2">
    <name type="scientific">Nothobranchius pienaari</name>
    <dbReference type="NCBI Taxonomy" id="704102"/>
    <lineage>
        <taxon>Eukaryota</taxon>
        <taxon>Metazoa</taxon>
        <taxon>Chordata</taxon>
        <taxon>Craniata</taxon>
        <taxon>Vertebrata</taxon>
        <taxon>Euteleostomi</taxon>
        <taxon>Actinopterygii</taxon>
        <taxon>Neopterygii</taxon>
        <taxon>Teleostei</taxon>
        <taxon>Neoteleostei</taxon>
        <taxon>Acanthomorphata</taxon>
        <taxon>Ovalentaria</taxon>
        <taxon>Atherinomorphae</taxon>
        <taxon>Cyprinodontiformes</taxon>
        <taxon>Nothobranchiidae</taxon>
        <taxon>Nothobranchius</taxon>
    </lineage>
</organism>
<dbReference type="EMBL" id="HAEG01004959">
    <property type="protein sequence ID" value="SBR72929.1"/>
    <property type="molecule type" value="Transcribed_RNA"/>
</dbReference>
<reference evidence="2" key="1">
    <citation type="submission" date="2016-05" db="EMBL/GenBank/DDBJ databases">
        <authorList>
            <person name="Lavstsen T."/>
            <person name="Jespersen J.S."/>
        </authorList>
    </citation>
    <scope>NUCLEOTIDE SEQUENCE</scope>
    <source>
        <tissue evidence="2">Brain</tissue>
    </source>
</reference>
<protein>
    <submittedName>
        <fullName evidence="2">ATP/GTP binding protein-like 5</fullName>
    </submittedName>
</protein>
<dbReference type="AlphaFoldDB" id="A0A1A8NVS2"/>
<name>A0A1A8NVS2_9TELE</name>
<feature type="non-terminal residue" evidence="2">
    <location>
        <position position="61"/>
    </location>
</feature>
<gene>
    <name evidence="2" type="primary">AGBL5</name>
</gene>
<feature type="non-terminal residue" evidence="2">
    <location>
        <position position="1"/>
    </location>
</feature>
<reference evidence="2" key="2">
    <citation type="submission" date="2016-06" db="EMBL/GenBank/DDBJ databases">
        <title>The genome of a short-lived fish provides insights into sex chromosome evolution and the genetic control of aging.</title>
        <authorList>
            <person name="Reichwald K."/>
            <person name="Felder M."/>
            <person name="Petzold A."/>
            <person name="Koch P."/>
            <person name="Groth M."/>
            <person name="Platzer M."/>
        </authorList>
    </citation>
    <scope>NUCLEOTIDE SEQUENCE</scope>
    <source>
        <tissue evidence="2">Brain</tissue>
    </source>
</reference>
<sequence length="61" mass="6931">SLINRQTHFKRPLKKQALNISFTNNTSNLTWRYEVVGLYEGGEAAPTRSDPTPVSARQIEK</sequence>
<evidence type="ECO:0000256" key="1">
    <source>
        <dbReference type="SAM" id="MobiDB-lite"/>
    </source>
</evidence>
<evidence type="ECO:0000313" key="2">
    <source>
        <dbReference type="EMBL" id="SBR72929.1"/>
    </source>
</evidence>
<feature type="region of interest" description="Disordered" evidence="1">
    <location>
        <begin position="42"/>
        <end position="61"/>
    </location>
</feature>